<name>A0AAV8EUU7_9POAL</name>
<dbReference type="PANTHER" id="PTHR48047">
    <property type="entry name" value="GLYCOSYLTRANSFERASE"/>
    <property type="match status" value="1"/>
</dbReference>
<comment type="caution">
    <text evidence="5">The sequence shown here is derived from an EMBL/GenBank/DDBJ whole genome shotgun (WGS) entry which is preliminary data.</text>
</comment>
<keyword evidence="6" id="KW-1185">Reference proteome</keyword>
<dbReference type="PANTHER" id="PTHR48047:SF182">
    <property type="entry name" value="GLYCOSYLTRANSFERASE"/>
    <property type="match status" value="1"/>
</dbReference>
<proteinExistence type="inferred from homology"/>
<accession>A0AAV8EUU7</accession>
<dbReference type="Gene3D" id="3.40.50.2000">
    <property type="entry name" value="Glycogen Phosphorylase B"/>
    <property type="match status" value="1"/>
</dbReference>
<evidence type="ECO:0000256" key="2">
    <source>
        <dbReference type="ARBA" id="ARBA00022679"/>
    </source>
</evidence>
<evidence type="ECO:0000313" key="6">
    <source>
        <dbReference type="Proteomes" id="UP001140206"/>
    </source>
</evidence>
<keyword evidence="3" id="KW-0328">Glycosyltransferase</keyword>
<dbReference type="PROSITE" id="PS00375">
    <property type="entry name" value="UDPGT"/>
    <property type="match status" value="1"/>
</dbReference>
<dbReference type="CDD" id="cd03784">
    <property type="entry name" value="GT1_Gtf-like"/>
    <property type="match status" value="1"/>
</dbReference>
<comment type="similarity">
    <text evidence="1 3">Belongs to the UDP-glycosyltransferase family.</text>
</comment>
<feature type="coiled-coil region" evidence="4">
    <location>
        <begin position="202"/>
        <end position="232"/>
    </location>
</feature>
<reference evidence="5" key="1">
    <citation type="submission" date="2022-08" db="EMBL/GenBank/DDBJ databases">
        <authorList>
            <person name="Marques A."/>
        </authorList>
    </citation>
    <scope>NUCLEOTIDE SEQUENCE</scope>
    <source>
        <strain evidence="5">RhyPub2mFocal</strain>
        <tissue evidence="5">Leaves</tissue>
    </source>
</reference>
<evidence type="ECO:0000256" key="1">
    <source>
        <dbReference type="ARBA" id="ARBA00009995"/>
    </source>
</evidence>
<sequence length="243" mass="27404">MPLTLRFNKAIGPSFFNAPGWEKIRDDAAEAQRTADAIILNSFEDLEEQFIELYEKDIGKNFGSIARKSSLQLKELGFGLEAADKPFIWVLKEAEITPELNKWLSEDFETKILKKGLILRGWVPQLAILSHPSIGGFMTHCGWNSILESISLGVPMITWPHFSDQFTNEKLVVDVLGLGVSLGTKTVCWMPAEDDETIWVHKNDIEKAVQKLMGQEEEAKEMRRKAADMADRAKKATDGRIII</sequence>
<gene>
    <name evidence="5" type="ORF">LUZ62_066560</name>
</gene>
<keyword evidence="2 3" id="KW-0808">Transferase</keyword>
<dbReference type="InterPro" id="IPR035595">
    <property type="entry name" value="UDP_glycos_trans_CS"/>
</dbReference>
<protein>
    <submittedName>
        <fullName evidence="5">Glycosyltransferase</fullName>
    </submittedName>
</protein>
<dbReference type="Proteomes" id="UP001140206">
    <property type="component" value="Chromosome 3"/>
</dbReference>
<evidence type="ECO:0000256" key="4">
    <source>
        <dbReference type="SAM" id="Coils"/>
    </source>
</evidence>
<dbReference type="FunFam" id="3.40.50.2000:FF:000063">
    <property type="entry name" value="Glycosyltransferase"/>
    <property type="match status" value="1"/>
</dbReference>
<dbReference type="InterPro" id="IPR002213">
    <property type="entry name" value="UDP_glucos_trans"/>
</dbReference>
<keyword evidence="4" id="KW-0175">Coiled coil</keyword>
<organism evidence="5 6">
    <name type="scientific">Rhynchospora pubera</name>
    <dbReference type="NCBI Taxonomy" id="906938"/>
    <lineage>
        <taxon>Eukaryota</taxon>
        <taxon>Viridiplantae</taxon>
        <taxon>Streptophyta</taxon>
        <taxon>Embryophyta</taxon>
        <taxon>Tracheophyta</taxon>
        <taxon>Spermatophyta</taxon>
        <taxon>Magnoliopsida</taxon>
        <taxon>Liliopsida</taxon>
        <taxon>Poales</taxon>
        <taxon>Cyperaceae</taxon>
        <taxon>Cyperoideae</taxon>
        <taxon>Rhynchosporeae</taxon>
        <taxon>Rhynchospora</taxon>
    </lineage>
</organism>
<dbReference type="Pfam" id="PF00201">
    <property type="entry name" value="UDPGT"/>
    <property type="match status" value="1"/>
</dbReference>
<dbReference type="EMBL" id="JAMFTS010000003">
    <property type="protein sequence ID" value="KAJ4782303.1"/>
    <property type="molecule type" value="Genomic_DNA"/>
</dbReference>
<dbReference type="AlphaFoldDB" id="A0AAV8EUU7"/>
<dbReference type="SUPFAM" id="SSF53756">
    <property type="entry name" value="UDP-Glycosyltransferase/glycogen phosphorylase"/>
    <property type="match status" value="1"/>
</dbReference>
<dbReference type="GO" id="GO:0035251">
    <property type="term" value="F:UDP-glucosyltransferase activity"/>
    <property type="evidence" value="ECO:0007669"/>
    <property type="project" value="TreeGrafter"/>
</dbReference>
<evidence type="ECO:0000256" key="3">
    <source>
        <dbReference type="RuleBase" id="RU003718"/>
    </source>
</evidence>
<evidence type="ECO:0000313" key="5">
    <source>
        <dbReference type="EMBL" id="KAJ4782303.1"/>
    </source>
</evidence>